<gene>
    <name evidence="1" type="ordered locus">AXX17_At5g28230</name>
</gene>
<dbReference type="Proteomes" id="UP000078284">
    <property type="component" value="Chromosome 5"/>
</dbReference>
<accession>A0A178ULS5</accession>
<protein>
    <submittedName>
        <fullName evidence="1">Uncharacterized protein</fullName>
    </submittedName>
</protein>
<dbReference type="EMBL" id="LUHQ01000005">
    <property type="protein sequence ID" value="OAO93611.1"/>
    <property type="molecule type" value="Genomic_DNA"/>
</dbReference>
<comment type="caution">
    <text evidence="1">The sequence shown here is derived from an EMBL/GenBank/DDBJ whole genome shotgun (WGS) entry which is preliminary data.</text>
</comment>
<name>A0A178ULS5_ARATH</name>
<proteinExistence type="predicted"/>
<evidence type="ECO:0000313" key="1">
    <source>
        <dbReference type="EMBL" id="OAO93611.1"/>
    </source>
</evidence>
<evidence type="ECO:0000313" key="2">
    <source>
        <dbReference type="Proteomes" id="UP000078284"/>
    </source>
</evidence>
<sequence>MSYEKLLLRVRTEFELDGLGLKPKISYWLPCQLSVFVVNSRPPVMITSNISIQNFLTVKETAMHLNLLLSFKHERVEDVGMRMRQLCSVPAAKANNIGGDDIGAVFATLVPNVPTLPQKPNLDENKFSRVRRRLFGDNEASCSNATIGFLSVETTAPGTCMESDNIKESGANHVAATDQCGIIKLEDADTPSLSHHSKDINTSGLEFVQQILSDEDDDFLREVEAVENRENHVRMFKGKGKCKECVDDIVKNASDDSYTNGVGCSGSDVDIFDEDIWTLAFDREYPIDFSPSG</sequence>
<reference evidence="2" key="1">
    <citation type="journal article" date="2016" name="Proc. Natl. Acad. Sci. U.S.A.">
        <title>Chromosome-level assembly of Arabidopsis thaliana Ler reveals the extent of translocation and inversion polymorphisms.</title>
        <authorList>
            <person name="Zapata L."/>
            <person name="Ding J."/>
            <person name="Willing E.M."/>
            <person name="Hartwig B."/>
            <person name="Bezdan D."/>
            <person name="Jiao W.B."/>
            <person name="Patel V."/>
            <person name="Velikkakam James G."/>
            <person name="Koornneef M."/>
            <person name="Ossowski S."/>
            <person name="Schneeberger K."/>
        </authorList>
    </citation>
    <scope>NUCLEOTIDE SEQUENCE [LARGE SCALE GENOMIC DNA]</scope>
    <source>
        <strain evidence="2">cv. Landsberg erecta</strain>
    </source>
</reference>
<dbReference type="AlphaFoldDB" id="A0A178ULS5"/>
<organism evidence="1 2">
    <name type="scientific">Arabidopsis thaliana</name>
    <name type="common">Mouse-ear cress</name>
    <dbReference type="NCBI Taxonomy" id="3702"/>
    <lineage>
        <taxon>Eukaryota</taxon>
        <taxon>Viridiplantae</taxon>
        <taxon>Streptophyta</taxon>
        <taxon>Embryophyta</taxon>
        <taxon>Tracheophyta</taxon>
        <taxon>Spermatophyta</taxon>
        <taxon>Magnoliopsida</taxon>
        <taxon>eudicotyledons</taxon>
        <taxon>Gunneridae</taxon>
        <taxon>Pentapetalae</taxon>
        <taxon>rosids</taxon>
        <taxon>malvids</taxon>
        <taxon>Brassicales</taxon>
        <taxon>Brassicaceae</taxon>
        <taxon>Camelineae</taxon>
        <taxon>Arabidopsis</taxon>
    </lineage>
</organism>